<keyword evidence="1" id="KW-0863">Zinc-finger</keyword>
<dbReference type="EMBL" id="MU825411">
    <property type="protein sequence ID" value="KAJ7390830.1"/>
    <property type="molecule type" value="Genomic_DNA"/>
</dbReference>
<sequence>MMARKRSHDSGPVQQNGIDGPAPKRLSATSPLGKKGCECTYCGKILHNQASLTHHEQTMHASTEPPKQRSYPAYCDVSPALGPGSTKIVPYAQHSVTSYINGQLHLERAMNSVPNYGGVPGVGNKPYLLPKPTPPVPIKTEGGVIVNSVAAPVPNRVVVGQNSRPSVKSKPSQVIKSAGTKTHINPQFIDPPEEFQFLSNKRSRKARRALSVGIQRKVARKPWKEVKCSVNLRAMIHALPTPQENETVEAIVIDDD</sequence>
<keyword evidence="1" id="KW-0479">Metal-binding</keyword>
<dbReference type="InterPro" id="IPR013087">
    <property type="entry name" value="Znf_C2H2_type"/>
</dbReference>
<dbReference type="AlphaFoldDB" id="A0A9X0A0E5"/>
<dbReference type="Proteomes" id="UP001163046">
    <property type="component" value="Unassembled WGS sequence"/>
</dbReference>
<evidence type="ECO:0000313" key="5">
    <source>
        <dbReference type="Proteomes" id="UP001163046"/>
    </source>
</evidence>
<feature type="domain" description="C2H2-type" evidence="3">
    <location>
        <begin position="37"/>
        <end position="65"/>
    </location>
</feature>
<feature type="region of interest" description="Disordered" evidence="2">
    <location>
        <begin position="1"/>
        <end position="33"/>
    </location>
</feature>
<keyword evidence="1" id="KW-0862">Zinc</keyword>
<dbReference type="PROSITE" id="PS50157">
    <property type="entry name" value="ZINC_FINGER_C2H2_2"/>
    <property type="match status" value="1"/>
</dbReference>
<evidence type="ECO:0000256" key="2">
    <source>
        <dbReference type="SAM" id="MobiDB-lite"/>
    </source>
</evidence>
<evidence type="ECO:0000313" key="4">
    <source>
        <dbReference type="EMBL" id="KAJ7390830.1"/>
    </source>
</evidence>
<accession>A0A9X0A0E5</accession>
<dbReference type="GO" id="GO:0008270">
    <property type="term" value="F:zinc ion binding"/>
    <property type="evidence" value="ECO:0007669"/>
    <property type="project" value="UniProtKB-KW"/>
</dbReference>
<evidence type="ECO:0000259" key="3">
    <source>
        <dbReference type="PROSITE" id="PS50157"/>
    </source>
</evidence>
<evidence type="ECO:0000256" key="1">
    <source>
        <dbReference type="PROSITE-ProRule" id="PRU00042"/>
    </source>
</evidence>
<dbReference type="PROSITE" id="PS00028">
    <property type="entry name" value="ZINC_FINGER_C2H2_1"/>
    <property type="match status" value="1"/>
</dbReference>
<organism evidence="4 5">
    <name type="scientific">Desmophyllum pertusum</name>
    <dbReference type="NCBI Taxonomy" id="174260"/>
    <lineage>
        <taxon>Eukaryota</taxon>
        <taxon>Metazoa</taxon>
        <taxon>Cnidaria</taxon>
        <taxon>Anthozoa</taxon>
        <taxon>Hexacorallia</taxon>
        <taxon>Scleractinia</taxon>
        <taxon>Caryophylliina</taxon>
        <taxon>Caryophylliidae</taxon>
        <taxon>Desmophyllum</taxon>
    </lineage>
</organism>
<proteinExistence type="predicted"/>
<keyword evidence="5" id="KW-1185">Reference proteome</keyword>
<reference evidence="4" key="1">
    <citation type="submission" date="2023-01" db="EMBL/GenBank/DDBJ databases">
        <title>Genome assembly of the deep-sea coral Lophelia pertusa.</title>
        <authorList>
            <person name="Herrera S."/>
            <person name="Cordes E."/>
        </authorList>
    </citation>
    <scope>NUCLEOTIDE SEQUENCE</scope>
    <source>
        <strain evidence="4">USNM1676648</strain>
        <tissue evidence="4">Polyp</tissue>
    </source>
</reference>
<dbReference type="OrthoDB" id="10604692at2759"/>
<name>A0A9X0A0E5_9CNID</name>
<gene>
    <name evidence="4" type="primary">MTA1_2</name>
    <name evidence="4" type="ORF">OS493_022389</name>
</gene>
<protein>
    <submittedName>
        <fullName evidence="4">Metastasis-associated protein mta1</fullName>
    </submittedName>
</protein>
<comment type="caution">
    <text evidence="4">The sequence shown here is derived from an EMBL/GenBank/DDBJ whole genome shotgun (WGS) entry which is preliminary data.</text>
</comment>